<dbReference type="Pfam" id="PF10639">
    <property type="entry name" value="TMEM234"/>
    <property type="match status" value="2"/>
</dbReference>
<evidence type="ECO:0000256" key="5">
    <source>
        <dbReference type="SAM" id="SignalP"/>
    </source>
</evidence>
<sequence>MGSGDVGQVLALVLVAALWGGTQPLLKRASSGLQQVQERTWARQLLQEMKTLFLNTEAPGFISPTSQGLSSPPWAAGTSVGERAGQVLALVLVAALWGGTQPLLKRASSGLQQVQERTWARQLLQEMKTLFLNTEYLMPFLLNQSGSLLYYLTLASTDLTLAVPICNSLAIVFTLIVGKLLGEDVGGKRKSGYCECKKQLLGSRYTWVRESSISHGKPLGHEAQAVSRYRPALALFEPSFLISSEEKSYLIHHNLTLAVPICNSLAIVFTLIVGKLLGEDVGGKRKSGYCECKKQLLGSRYTWVRESSISHGKPLGHEAQAVSRYRPALALFEPSFLISSEEKSYLIHHSKRRAMMGFCILQVVFSCWDLAQETLLTLNSLSAQQLLADISDHHHPATINLACSSLSGWRLPQSAKPTCMERAICSF</sequence>
<feature type="signal peptide" evidence="5">
    <location>
        <begin position="1"/>
        <end position="24"/>
    </location>
</feature>
<evidence type="ECO:0000256" key="4">
    <source>
        <dbReference type="ARBA" id="ARBA00023136"/>
    </source>
</evidence>
<comment type="subcellular location">
    <subcellularLocation>
        <location evidence="1">Membrane</location>
        <topology evidence="1">Multi-pass membrane protein</topology>
    </subcellularLocation>
</comment>
<keyword evidence="2" id="KW-0812">Transmembrane</keyword>
<dbReference type="AlphaFoldDB" id="G5BU92"/>
<reference evidence="6 7" key="1">
    <citation type="journal article" date="2011" name="Nature">
        <title>Genome sequencing reveals insights into physiology and longevity of the naked mole rat.</title>
        <authorList>
            <person name="Kim E.B."/>
            <person name="Fang X."/>
            <person name="Fushan A.A."/>
            <person name="Huang Z."/>
            <person name="Lobanov A.V."/>
            <person name="Han L."/>
            <person name="Marino S.M."/>
            <person name="Sun X."/>
            <person name="Turanov A.A."/>
            <person name="Yang P."/>
            <person name="Yim S.H."/>
            <person name="Zhao X."/>
            <person name="Kasaikina M.V."/>
            <person name="Stoletzki N."/>
            <person name="Peng C."/>
            <person name="Polak P."/>
            <person name="Xiong Z."/>
            <person name="Kiezun A."/>
            <person name="Zhu Y."/>
            <person name="Chen Y."/>
            <person name="Kryukov G.V."/>
            <person name="Zhang Q."/>
            <person name="Peshkin L."/>
            <person name="Yang L."/>
            <person name="Bronson R.T."/>
            <person name="Buffenstein R."/>
            <person name="Wang B."/>
            <person name="Han C."/>
            <person name="Li Q."/>
            <person name="Chen L."/>
            <person name="Zhao W."/>
            <person name="Sunyaev S.R."/>
            <person name="Park T.J."/>
            <person name="Zhang G."/>
            <person name="Wang J."/>
            <person name="Gladyshev V.N."/>
        </authorList>
    </citation>
    <scope>NUCLEOTIDE SEQUENCE [LARGE SCALE GENOMIC DNA]</scope>
</reference>
<accession>G5BU92</accession>
<gene>
    <name evidence="6" type="ORF">GW7_09314</name>
</gene>
<dbReference type="GO" id="GO:0016020">
    <property type="term" value="C:membrane"/>
    <property type="evidence" value="ECO:0007669"/>
    <property type="project" value="UniProtKB-SubCell"/>
</dbReference>
<dbReference type="Proteomes" id="UP000006813">
    <property type="component" value="Unassembled WGS sequence"/>
</dbReference>
<evidence type="ECO:0000313" key="6">
    <source>
        <dbReference type="EMBL" id="EHB12853.1"/>
    </source>
</evidence>
<dbReference type="InParanoid" id="G5BU92"/>
<keyword evidence="3" id="KW-1133">Transmembrane helix</keyword>
<dbReference type="eggNOG" id="KOG4831">
    <property type="taxonomic scope" value="Eukaryota"/>
</dbReference>
<evidence type="ECO:0000256" key="1">
    <source>
        <dbReference type="ARBA" id="ARBA00004141"/>
    </source>
</evidence>
<keyword evidence="5" id="KW-0732">Signal</keyword>
<feature type="chain" id="PRO_5003474809" description="Transmembrane protein 234" evidence="5">
    <location>
        <begin position="25"/>
        <end position="427"/>
    </location>
</feature>
<dbReference type="PANTHER" id="PTHR28668:SF1">
    <property type="entry name" value="TRANSMEMBRANE PROTEIN 234"/>
    <property type="match status" value="1"/>
</dbReference>
<dbReference type="InterPro" id="IPR018908">
    <property type="entry name" value="TMEM234"/>
</dbReference>
<name>G5BU92_HETGA</name>
<evidence type="ECO:0000256" key="2">
    <source>
        <dbReference type="ARBA" id="ARBA00022692"/>
    </source>
</evidence>
<evidence type="ECO:0000313" key="7">
    <source>
        <dbReference type="Proteomes" id="UP000006813"/>
    </source>
</evidence>
<dbReference type="STRING" id="10181.G5BU92"/>
<evidence type="ECO:0000256" key="3">
    <source>
        <dbReference type="ARBA" id="ARBA00022989"/>
    </source>
</evidence>
<dbReference type="EMBL" id="JH171903">
    <property type="protein sequence ID" value="EHB12853.1"/>
    <property type="molecule type" value="Genomic_DNA"/>
</dbReference>
<proteinExistence type="predicted"/>
<organism evidence="6 7">
    <name type="scientific">Heterocephalus glaber</name>
    <name type="common">Naked mole rat</name>
    <dbReference type="NCBI Taxonomy" id="10181"/>
    <lineage>
        <taxon>Eukaryota</taxon>
        <taxon>Metazoa</taxon>
        <taxon>Chordata</taxon>
        <taxon>Craniata</taxon>
        <taxon>Vertebrata</taxon>
        <taxon>Euteleostomi</taxon>
        <taxon>Mammalia</taxon>
        <taxon>Eutheria</taxon>
        <taxon>Euarchontoglires</taxon>
        <taxon>Glires</taxon>
        <taxon>Rodentia</taxon>
        <taxon>Hystricomorpha</taxon>
        <taxon>Bathyergidae</taxon>
        <taxon>Heterocephalus</taxon>
    </lineage>
</organism>
<evidence type="ECO:0008006" key="8">
    <source>
        <dbReference type="Google" id="ProtNLM"/>
    </source>
</evidence>
<dbReference type="PANTHER" id="PTHR28668">
    <property type="entry name" value="TRANSMEMBRANE PROTEIN 234"/>
    <property type="match status" value="1"/>
</dbReference>
<protein>
    <recommendedName>
        <fullName evidence="8">Transmembrane protein 234</fullName>
    </recommendedName>
</protein>
<keyword evidence="4" id="KW-0472">Membrane</keyword>